<comment type="caution">
    <text evidence="3">The sequence shown here is derived from an EMBL/GenBank/DDBJ whole genome shotgun (WGS) entry which is preliminary data.</text>
</comment>
<evidence type="ECO:0000256" key="1">
    <source>
        <dbReference type="SAM" id="Coils"/>
    </source>
</evidence>
<proteinExistence type="predicted"/>
<dbReference type="Pfam" id="PF08367">
    <property type="entry name" value="M16C_assoc"/>
    <property type="match status" value="1"/>
</dbReference>
<dbReference type="SMART" id="SM01264">
    <property type="entry name" value="M16C_associated"/>
    <property type="match status" value="1"/>
</dbReference>
<accession>A0AAE3A7W7</accession>
<dbReference type="FunFam" id="3.30.830.10:FF:000034">
    <property type="entry name" value="presequence protease 1, chloroplastic/mitochondrial"/>
    <property type="match status" value="1"/>
</dbReference>
<dbReference type="InterPro" id="IPR013578">
    <property type="entry name" value="Peptidase_M16C_assoc"/>
</dbReference>
<evidence type="ECO:0000313" key="4">
    <source>
        <dbReference type="Proteomes" id="UP001198220"/>
    </source>
</evidence>
<dbReference type="AlphaFoldDB" id="A0AAE3A7W7"/>
<evidence type="ECO:0000313" key="3">
    <source>
        <dbReference type="EMBL" id="MCC2127532.1"/>
    </source>
</evidence>
<keyword evidence="1" id="KW-0175">Coiled coil</keyword>
<dbReference type="InterPro" id="IPR011249">
    <property type="entry name" value="Metalloenz_LuxS/M16"/>
</dbReference>
<dbReference type="GO" id="GO:0046872">
    <property type="term" value="F:metal ion binding"/>
    <property type="evidence" value="ECO:0007669"/>
    <property type="project" value="InterPro"/>
</dbReference>
<dbReference type="PANTHER" id="PTHR43016">
    <property type="entry name" value="PRESEQUENCE PROTEASE"/>
    <property type="match status" value="1"/>
</dbReference>
<dbReference type="Pfam" id="PF22516">
    <property type="entry name" value="PreP_C"/>
    <property type="match status" value="1"/>
</dbReference>
<reference evidence="3 4" key="1">
    <citation type="submission" date="2021-10" db="EMBL/GenBank/DDBJ databases">
        <title>Anaerobic single-cell dispensing facilitates the cultivation of human gut bacteria.</title>
        <authorList>
            <person name="Afrizal A."/>
        </authorList>
    </citation>
    <scope>NUCLEOTIDE SEQUENCE [LARGE SCALE GENOMIC DNA]</scope>
    <source>
        <strain evidence="3 4">CLA-AA-H276</strain>
    </source>
</reference>
<dbReference type="Proteomes" id="UP001198220">
    <property type="component" value="Unassembled WGS sequence"/>
</dbReference>
<dbReference type="InterPro" id="IPR007863">
    <property type="entry name" value="Peptidase_M16_C"/>
</dbReference>
<sequence>MHREIETLSAYELLDKKNIEELNSTGYLLRHKKTGARVALMENDDENKVFNIGFRTPPSDSTGVPHIMEHSVLCGSRDFPVKDPFVELVKGSLNTFLNAMTYPDKTMYPVASCNDQDFQNLMHVYLDAVFHPNIYKEEKIFRQEGWHYEMDSVDAPLSVNGVVYNEMKGAFSSPEDMLDREIMTVLYPDTTYFHESGGDPKDIPNLTYEEFLDFHRKYYHPSNCYIYLYGNMDMAEKLEWIDENYLSQYDYLKVDSEIAVQKAFEKPVSCTVDYPVSADEEDEEQAYLSYNVVVGTSLDADLYLAFQVLEYALLSAPGAPLKQALLDAGIGHDILSSYENGIAQPYFSVIAKQAREDQKEEFVNVVRDTLSSIVKNGFDRKALQAGINYYEFRYREADFGGYPKGLMYGLQMMDSWLYDENQPFLHLIALDRFGILKKKLDQGYFEELVQTYLLDNPHRAVLVLRPVPGLEAKEAEILQKKLDSYKAGLSAEQQEQIVEFAKELKVYQDEPSPQEDLEKIPMLKREDIRRKVLPLTNEELTEEGITLLHQNIFTTGINYINILFDAEKLPDELVPYLGLLKHVLGYVDTENYSYGELFNEINCHTGGISSTVNLYGDMRDPGLFHTKFEIRTKVLVENTDFAFAMIREMISRTKLDDDKRLHEILSQVKSRLHMYLTSSGHSAAAIRAMSKFSKSAKMNDRMSGVAFFQTIDALEKNFDEQKEVLKKNLRAVMEYVLRPENMMVSCTSKNDGLEAVKREIPALKAALYTEILPEYEAEQQAAPNPVWKEGIKIPSAVQYVARAGHIGYYTGAYRILKVILSYDYLWIQVRVKGGAYGCMSGFGRYGDSYLVSYRDPNLQKTNDVFEHTPEYVENFDAGERDMTKYIIGAISEMDTPLTPSAEGNRSMSAWITHMTEEDYQSVRNQVLDAQPEDIRALAGGIRELLKEGSFCVIGNESRLEKDKELFDQVKNL</sequence>
<dbReference type="InterPro" id="IPR011765">
    <property type="entry name" value="Pept_M16_N"/>
</dbReference>
<keyword evidence="4" id="KW-1185">Reference proteome</keyword>
<dbReference type="Pfam" id="PF00675">
    <property type="entry name" value="Peptidase_M16"/>
    <property type="match status" value="1"/>
</dbReference>
<dbReference type="InterPro" id="IPR055130">
    <property type="entry name" value="PreP_C"/>
</dbReference>
<dbReference type="Pfam" id="PF05193">
    <property type="entry name" value="Peptidase_M16_C"/>
    <property type="match status" value="1"/>
</dbReference>
<gene>
    <name evidence="3" type="ORF">LKD36_15360</name>
</gene>
<feature type="coiled-coil region" evidence="1">
    <location>
        <begin position="475"/>
        <end position="510"/>
    </location>
</feature>
<dbReference type="GO" id="GO:0016485">
    <property type="term" value="P:protein processing"/>
    <property type="evidence" value="ECO:0007669"/>
    <property type="project" value="TreeGrafter"/>
</dbReference>
<feature type="domain" description="Peptidase M16C associated" evidence="2">
    <location>
        <begin position="464"/>
        <end position="714"/>
    </location>
</feature>
<evidence type="ECO:0000259" key="2">
    <source>
        <dbReference type="SMART" id="SM01264"/>
    </source>
</evidence>
<dbReference type="EMBL" id="JAJEPS010000023">
    <property type="protein sequence ID" value="MCC2127532.1"/>
    <property type="molecule type" value="Genomic_DNA"/>
</dbReference>
<dbReference type="Gene3D" id="3.30.830.10">
    <property type="entry name" value="Metalloenzyme, LuxS/M16 peptidase-like"/>
    <property type="match status" value="4"/>
</dbReference>
<dbReference type="RefSeq" id="WP_308460145.1">
    <property type="nucleotide sequence ID" value="NZ_JAJEPS010000023.1"/>
</dbReference>
<dbReference type="GO" id="GO:0004222">
    <property type="term" value="F:metalloendopeptidase activity"/>
    <property type="evidence" value="ECO:0007669"/>
    <property type="project" value="TreeGrafter"/>
</dbReference>
<dbReference type="SUPFAM" id="SSF63411">
    <property type="entry name" value="LuxS/MPP-like metallohydrolase"/>
    <property type="match status" value="4"/>
</dbReference>
<name>A0AAE3A7W7_9FIRM</name>
<protein>
    <submittedName>
        <fullName evidence="3">Insulinase family protein</fullName>
    </submittedName>
</protein>
<dbReference type="PANTHER" id="PTHR43016:SF13">
    <property type="entry name" value="PRESEQUENCE PROTEASE, MITOCHONDRIAL"/>
    <property type="match status" value="1"/>
</dbReference>
<organism evidence="3 4">
    <name type="scientific">Hominiventricola filiformis</name>
    <dbReference type="NCBI Taxonomy" id="2885352"/>
    <lineage>
        <taxon>Bacteria</taxon>
        <taxon>Bacillati</taxon>
        <taxon>Bacillota</taxon>
        <taxon>Clostridia</taxon>
        <taxon>Lachnospirales</taxon>
        <taxon>Lachnospiraceae</taxon>
        <taxon>Hominiventricola</taxon>
    </lineage>
</organism>